<gene>
    <name evidence="2" type="ORF">KBO27_01900</name>
</gene>
<dbReference type="Proteomes" id="UP000674084">
    <property type="component" value="Unassembled WGS sequence"/>
</dbReference>
<comment type="caution">
    <text evidence="2">The sequence shown here is derived from an EMBL/GenBank/DDBJ whole genome shotgun (WGS) entry which is preliminary data.</text>
</comment>
<organism evidence="2 3">
    <name type="scientific">Saccharopolyspora endophytica</name>
    <dbReference type="NCBI Taxonomy" id="543886"/>
    <lineage>
        <taxon>Bacteria</taxon>
        <taxon>Bacillati</taxon>
        <taxon>Actinomycetota</taxon>
        <taxon>Actinomycetes</taxon>
        <taxon>Pseudonocardiales</taxon>
        <taxon>Pseudonocardiaceae</taxon>
        <taxon>Saccharopolyspora</taxon>
    </lineage>
</organism>
<keyword evidence="1" id="KW-0472">Membrane</keyword>
<name>A0ABS5D8V0_9PSEU</name>
<feature type="transmembrane region" description="Helical" evidence="1">
    <location>
        <begin position="60"/>
        <end position="79"/>
    </location>
</feature>
<feature type="transmembrane region" description="Helical" evidence="1">
    <location>
        <begin position="34"/>
        <end position="54"/>
    </location>
</feature>
<evidence type="ECO:0000313" key="3">
    <source>
        <dbReference type="Proteomes" id="UP000674084"/>
    </source>
</evidence>
<dbReference type="RefSeq" id="WP_210968247.1">
    <property type="nucleotide sequence ID" value="NZ_JAGPXE010000001.1"/>
</dbReference>
<protein>
    <submittedName>
        <fullName evidence="2">Uncharacterized protein</fullName>
    </submittedName>
</protein>
<accession>A0ABS5D8V0</accession>
<keyword evidence="3" id="KW-1185">Reference proteome</keyword>
<keyword evidence="1" id="KW-0812">Transmembrane</keyword>
<keyword evidence="1" id="KW-1133">Transmembrane helix</keyword>
<reference evidence="2 3" key="1">
    <citation type="submission" date="2021-04" db="EMBL/GenBank/DDBJ databases">
        <title>Whole-genome sequencing of Saccharopolyspora endophytica KCTC 19397.</title>
        <authorList>
            <person name="Ay H."/>
            <person name="Saygin H."/>
            <person name="Sahin N."/>
        </authorList>
    </citation>
    <scope>NUCLEOTIDE SEQUENCE [LARGE SCALE GENOMIC DNA]</scope>
    <source>
        <strain evidence="2 3">KCTC 19397</strain>
    </source>
</reference>
<evidence type="ECO:0000313" key="2">
    <source>
        <dbReference type="EMBL" id="MBQ0922683.1"/>
    </source>
</evidence>
<feature type="transmembrane region" description="Helical" evidence="1">
    <location>
        <begin position="6"/>
        <end position="27"/>
    </location>
</feature>
<dbReference type="EMBL" id="JAGPXE010000001">
    <property type="protein sequence ID" value="MBQ0922683.1"/>
    <property type="molecule type" value="Genomic_DNA"/>
</dbReference>
<sequence>MKTLVIGLLSLVLELVVVVVLPLVLLAVASLLRITLVTVLPVVALFALAVTSGIARTIGVGLVGLGVALRLVMAVVDGLGARVPAPRLPVGVFR</sequence>
<proteinExistence type="predicted"/>
<evidence type="ECO:0000256" key="1">
    <source>
        <dbReference type="SAM" id="Phobius"/>
    </source>
</evidence>